<dbReference type="STRING" id="93064.BRX40_14835"/>
<dbReference type="Proteomes" id="UP000185161">
    <property type="component" value="Chromosome"/>
</dbReference>
<evidence type="ECO:0000313" key="4">
    <source>
        <dbReference type="Proteomes" id="UP000185161"/>
    </source>
</evidence>
<evidence type="ECO:0000313" key="5">
    <source>
        <dbReference type="Proteomes" id="UP000286681"/>
    </source>
</evidence>
<dbReference type="InterPro" id="IPR036629">
    <property type="entry name" value="YjbJ_sf"/>
</dbReference>
<protein>
    <submittedName>
        <fullName evidence="2">CsbD family protein</fullName>
    </submittedName>
</protein>
<dbReference type="EMBL" id="CP018820">
    <property type="protein sequence ID" value="APR55068.1"/>
    <property type="molecule type" value="Genomic_DNA"/>
</dbReference>
<dbReference type="KEGG" id="skr:BRX40_14835"/>
<dbReference type="Proteomes" id="UP000286681">
    <property type="component" value="Unassembled WGS sequence"/>
</dbReference>
<feature type="compositionally biased region" description="Basic and acidic residues" evidence="1">
    <location>
        <begin position="22"/>
        <end position="39"/>
    </location>
</feature>
<keyword evidence="4" id="KW-1185">Reference proteome</keyword>
<dbReference type="GeneID" id="44133840"/>
<evidence type="ECO:0000313" key="3">
    <source>
        <dbReference type="EMBL" id="RSU98761.1"/>
    </source>
</evidence>
<dbReference type="EMBL" id="QQWO01000027">
    <property type="protein sequence ID" value="RSU98761.1"/>
    <property type="molecule type" value="Genomic_DNA"/>
</dbReference>
<dbReference type="SUPFAM" id="SSF69047">
    <property type="entry name" value="Hypothetical protein YjbJ"/>
    <property type="match status" value="1"/>
</dbReference>
<reference evidence="3 5" key="3">
    <citation type="submission" date="2018-07" db="EMBL/GenBank/DDBJ databases">
        <title>Genomic and Epidemiologic Investigation of an Indolent Hospital Outbreak.</title>
        <authorList>
            <person name="Johnson R.C."/>
            <person name="Deming C."/>
            <person name="Conlan S."/>
            <person name="Zellmer C.J."/>
            <person name="Michelin A.V."/>
            <person name="Lee-Lin S."/>
            <person name="Thomas P.J."/>
            <person name="Park M."/>
            <person name="Weingarten R.A."/>
            <person name="Less J."/>
            <person name="Dekker J.P."/>
            <person name="Frank K.M."/>
            <person name="Musser K.A."/>
            <person name="Mcquiston J.R."/>
            <person name="Henderson D.K."/>
            <person name="Lau A.F."/>
            <person name="Palmore T.N."/>
            <person name="Segre J.A."/>
        </authorList>
    </citation>
    <scope>NUCLEOTIDE SEQUENCE [LARGE SCALE GENOMIC DNA]</scope>
    <source>
        <strain evidence="3 5">SK-NIH.Env10_0317</strain>
    </source>
</reference>
<sequence>MGELVDKIKGNVNEAIGKAKQHSKDPETRAEGEKQELKGKAQQMAGKVKGALGDDI</sequence>
<evidence type="ECO:0000256" key="1">
    <source>
        <dbReference type="SAM" id="MobiDB-lite"/>
    </source>
</evidence>
<organism evidence="2 4">
    <name type="scientific">Sphingomonas koreensis</name>
    <dbReference type="NCBI Taxonomy" id="93064"/>
    <lineage>
        <taxon>Bacteria</taxon>
        <taxon>Pseudomonadati</taxon>
        <taxon>Pseudomonadota</taxon>
        <taxon>Alphaproteobacteria</taxon>
        <taxon>Sphingomonadales</taxon>
        <taxon>Sphingomonadaceae</taxon>
        <taxon>Sphingomonas</taxon>
    </lineage>
</organism>
<accession>A0A1L6JGQ8</accession>
<reference evidence="2" key="1">
    <citation type="submission" date="2016-12" db="EMBL/GenBank/DDBJ databases">
        <title>Whole genome sequencing of Sphingomonas koreensis.</title>
        <authorList>
            <person name="Conlan S."/>
            <person name="Thomas P.J."/>
            <person name="Mullikin J."/>
            <person name="Palmore T.N."/>
            <person name="Frank K.M."/>
            <person name="Segre J.A."/>
        </authorList>
    </citation>
    <scope>NUCLEOTIDE SEQUENCE</scope>
    <source>
        <strain evidence="2">ABOJV</strain>
    </source>
</reference>
<dbReference type="AlphaFoldDB" id="A0A1L6JGQ8"/>
<name>A0A1L6JGQ8_9SPHN</name>
<dbReference type="OrthoDB" id="7226109at2"/>
<feature type="region of interest" description="Disordered" evidence="1">
    <location>
        <begin position="1"/>
        <end position="56"/>
    </location>
</feature>
<proteinExistence type="predicted"/>
<reference evidence="4" key="2">
    <citation type="submission" date="2016-12" db="EMBL/GenBank/DDBJ databases">
        <title>Whole genome sequencing of Sphingomonas sp. ABOJV.</title>
        <authorList>
            <person name="Conlan S."/>
            <person name="Thomas P.J."/>
            <person name="Mullikin J."/>
            <person name="Palmore T.N."/>
            <person name="Frank K.M."/>
            <person name="Segre J.A."/>
        </authorList>
    </citation>
    <scope>NUCLEOTIDE SEQUENCE [LARGE SCALE GENOMIC DNA]</scope>
    <source>
        <strain evidence="4">ABOJV</strain>
    </source>
</reference>
<evidence type="ECO:0000313" key="2">
    <source>
        <dbReference type="EMBL" id="APR55068.1"/>
    </source>
</evidence>
<gene>
    <name evidence="2" type="ORF">BRX40_14835</name>
    <name evidence="3" type="ORF">CA257_21175</name>
</gene>
<dbReference type="RefSeq" id="WP_066575735.1">
    <property type="nucleotide sequence ID" value="NZ_CP018820.1"/>
</dbReference>